<dbReference type="Proteomes" id="UP001258017">
    <property type="component" value="Unassembled WGS sequence"/>
</dbReference>
<evidence type="ECO:0000313" key="2">
    <source>
        <dbReference type="Proteomes" id="UP001258017"/>
    </source>
</evidence>
<reference evidence="1" key="1">
    <citation type="submission" date="2021-08" db="EMBL/GenBank/DDBJ databases">
        <authorList>
            <person name="Misof B."/>
            <person name="Oliver O."/>
            <person name="Podsiadlowski L."/>
            <person name="Donath A."/>
            <person name="Peters R."/>
            <person name="Mayer C."/>
            <person name="Rust J."/>
            <person name="Gunkel S."/>
            <person name="Lesny P."/>
            <person name="Martin S."/>
            <person name="Oeyen J.P."/>
            <person name="Petersen M."/>
            <person name="Panagiotis P."/>
            <person name="Wilbrandt J."/>
            <person name="Tanja T."/>
        </authorList>
    </citation>
    <scope>NUCLEOTIDE SEQUENCE</scope>
    <source>
        <strain evidence="1">GBR_01_08_01A</strain>
        <tissue evidence="1">Thorax + abdomen</tissue>
    </source>
</reference>
<reference evidence="1" key="2">
    <citation type="journal article" date="2023" name="Commun. Biol.">
        <title>Intrasexual cuticular hydrocarbon dimorphism in a wasp sheds light on hydrocarbon biosynthesis genes in Hymenoptera.</title>
        <authorList>
            <person name="Moris V.C."/>
            <person name="Podsiadlowski L."/>
            <person name="Martin S."/>
            <person name="Oeyen J.P."/>
            <person name="Donath A."/>
            <person name="Petersen M."/>
            <person name="Wilbrandt J."/>
            <person name="Misof B."/>
            <person name="Liedtke D."/>
            <person name="Thamm M."/>
            <person name="Scheiner R."/>
            <person name="Schmitt T."/>
            <person name="Niehuis O."/>
        </authorList>
    </citation>
    <scope>NUCLEOTIDE SEQUENCE</scope>
    <source>
        <strain evidence="1">GBR_01_08_01A</strain>
    </source>
</reference>
<evidence type="ECO:0000313" key="1">
    <source>
        <dbReference type="EMBL" id="KAK2585808.1"/>
    </source>
</evidence>
<name>A0AAD9RUA0_9HYME</name>
<sequence length="176" mass="20583">MEQNQTSHTQGESNRRYTVEQLRKLKARVENSLVFQKRHIEMLKNSSIAYNSLDEKNLSPWYTVKEGSYYLGNVYPVMESYMEYNPDKIYDKNMESVIDTMVALGFDPSHISSGFTDEAYGGEAECFVSKGKGTMYYKLLHSEYKEDIRFFVKMVERDIDIPMQKFLQSIKEQLSS</sequence>
<gene>
    <name evidence="1" type="ORF">KPH14_010409</name>
</gene>
<dbReference type="AlphaFoldDB" id="A0AAD9RUA0"/>
<proteinExistence type="predicted"/>
<comment type="caution">
    <text evidence="1">The sequence shown here is derived from an EMBL/GenBank/DDBJ whole genome shotgun (WGS) entry which is preliminary data.</text>
</comment>
<dbReference type="EMBL" id="JAIFRP010000021">
    <property type="protein sequence ID" value="KAK2585808.1"/>
    <property type="molecule type" value="Genomic_DNA"/>
</dbReference>
<accession>A0AAD9RUA0</accession>
<organism evidence="1 2">
    <name type="scientific">Odynerus spinipes</name>
    <dbReference type="NCBI Taxonomy" id="1348599"/>
    <lineage>
        <taxon>Eukaryota</taxon>
        <taxon>Metazoa</taxon>
        <taxon>Ecdysozoa</taxon>
        <taxon>Arthropoda</taxon>
        <taxon>Hexapoda</taxon>
        <taxon>Insecta</taxon>
        <taxon>Pterygota</taxon>
        <taxon>Neoptera</taxon>
        <taxon>Endopterygota</taxon>
        <taxon>Hymenoptera</taxon>
        <taxon>Apocrita</taxon>
        <taxon>Aculeata</taxon>
        <taxon>Vespoidea</taxon>
        <taxon>Vespidae</taxon>
        <taxon>Eumeninae</taxon>
        <taxon>Odynerus</taxon>
    </lineage>
</organism>
<keyword evidence="2" id="KW-1185">Reference proteome</keyword>
<protein>
    <submittedName>
        <fullName evidence="1">Uncharacterized protein</fullName>
    </submittedName>
</protein>